<evidence type="ECO:0000256" key="4">
    <source>
        <dbReference type="ARBA" id="ARBA00023242"/>
    </source>
</evidence>
<feature type="domain" description="PAS" evidence="5">
    <location>
        <begin position="119"/>
        <end position="182"/>
    </location>
</feature>
<evidence type="ECO:0000313" key="7">
    <source>
        <dbReference type="EMBL" id="KAB5548784.1"/>
    </source>
</evidence>
<dbReference type="InterPro" id="IPR036638">
    <property type="entry name" value="HLH_DNA-bd_sf"/>
</dbReference>
<dbReference type="GO" id="GO:0046983">
    <property type="term" value="F:protein dimerization activity"/>
    <property type="evidence" value="ECO:0007669"/>
    <property type="project" value="InterPro"/>
</dbReference>
<evidence type="ECO:0000313" key="8">
    <source>
        <dbReference type="Proteomes" id="UP000327468"/>
    </source>
</evidence>
<proteinExistence type="predicted"/>
<dbReference type="Pfam" id="PF14598">
    <property type="entry name" value="PAS_11"/>
    <property type="match status" value="1"/>
</dbReference>
<protein>
    <recommendedName>
        <fullName evidence="9">BHLH domain-containing protein</fullName>
    </recommendedName>
</protein>
<dbReference type="PROSITE" id="PS50888">
    <property type="entry name" value="BHLH"/>
    <property type="match status" value="1"/>
</dbReference>
<dbReference type="PANTHER" id="PTHR23043:SF7">
    <property type="entry name" value="HYPOXIA-INDUCIBLE FACTOR 1-ALPHA"/>
    <property type="match status" value="1"/>
</dbReference>
<accession>A0A5N5M0R4</accession>
<dbReference type="CDD" id="cd00130">
    <property type="entry name" value="PAS"/>
    <property type="match status" value="1"/>
</dbReference>
<dbReference type="PANTHER" id="PTHR23043">
    <property type="entry name" value="HYPOXIA-INDUCIBLE FACTOR 1 ALPHA"/>
    <property type="match status" value="1"/>
</dbReference>
<feature type="domain" description="BHLH" evidence="6">
    <location>
        <begin position="33"/>
        <end position="86"/>
    </location>
</feature>
<dbReference type="SUPFAM" id="SSF55785">
    <property type="entry name" value="PYP-like sensor domain (PAS domain)"/>
    <property type="match status" value="1"/>
</dbReference>
<organism evidence="7 8">
    <name type="scientific">Pangasianodon hypophthalmus</name>
    <name type="common">Striped catfish</name>
    <name type="synonym">Helicophagus hypophthalmus</name>
    <dbReference type="NCBI Taxonomy" id="310915"/>
    <lineage>
        <taxon>Eukaryota</taxon>
        <taxon>Metazoa</taxon>
        <taxon>Chordata</taxon>
        <taxon>Craniata</taxon>
        <taxon>Vertebrata</taxon>
        <taxon>Euteleostomi</taxon>
        <taxon>Actinopterygii</taxon>
        <taxon>Neopterygii</taxon>
        <taxon>Teleostei</taxon>
        <taxon>Ostariophysi</taxon>
        <taxon>Siluriformes</taxon>
        <taxon>Pangasiidae</taxon>
        <taxon>Pangasianodon</taxon>
    </lineage>
</organism>
<keyword evidence="2" id="KW-0805">Transcription regulation</keyword>
<dbReference type="GO" id="GO:0005634">
    <property type="term" value="C:nucleus"/>
    <property type="evidence" value="ECO:0007669"/>
    <property type="project" value="UniProtKB-SubCell"/>
</dbReference>
<dbReference type="EMBL" id="VFJC01000016">
    <property type="protein sequence ID" value="KAB5548784.1"/>
    <property type="molecule type" value="Genomic_DNA"/>
</dbReference>
<dbReference type="Gene3D" id="3.30.450.20">
    <property type="entry name" value="PAS domain"/>
    <property type="match status" value="1"/>
</dbReference>
<gene>
    <name evidence="7" type="ORF">PHYPO_G00059580</name>
</gene>
<dbReference type="SUPFAM" id="SSF47459">
    <property type="entry name" value="HLH, helix-loop-helix DNA-binding domain"/>
    <property type="match status" value="1"/>
</dbReference>
<dbReference type="AlphaFoldDB" id="A0A5N5M0R4"/>
<keyword evidence="8" id="KW-1185">Reference proteome</keyword>
<dbReference type="GO" id="GO:0000981">
    <property type="term" value="F:DNA-binding transcription factor activity, RNA polymerase II-specific"/>
    <property type="evidence" value="ECO:0007669"/>
    <property type="project" value="TreeGrafter"/>
</dbReference>
<evidence type="ECO:0008006" key="9">
    <source>
        <dbReference type="Google" id="ProtNLM"/>
    </source>
</evidence>
<dbReference type="Gene3D" id="4.10.280.10">
    <property type="entry name" value="Helix-loop-helix DNA-binding domain"/>
    <property type="match status" value="1"/>
</dbReference>
<keyword evidence="3" id="KW-0804">Transcription</keyword>
<evidence type="ECO:0000259" key="5">
    <source>
        <dbReference type="PROSITE" id="PS50112"/>
    </source>
</evidence>
<dbReference type="GO" id="GO:0071456">
    <property type="term" value="P:cellular response to hypoxia"/>
    <property type="evidence" value="ECO:0007669"/>
    <property type="project" value="TreeGrafter"/>
</dbReference>
<name>A0A5N5M0R4_PANHP</name>
<dbReference type="PROSITE" id="PS50112">
    <property type="entry name" value="PAS"/>
    <property type="match status" value="1"/>
</dbReference>
<dbReference type="GO" id="GO:0048513">
    <property type="term" value="P:animal organ development"/>
    <property type="evidence" value="ECO:0007669"/>
    <property type="project" value="UniProtKB-ARBA"/>
</dbReference>
<sequence length="248" mass="28135">MWRRLALDDLKAQQGKSGTEISKQKRVRMCLECRKARSRVAAQSRREKESQLFRELAALLPLAPYEADQLDKASVIRVTISYLHLRALLGIPDSTAVEAMMHPVSASQGELPESIEKWLLDTLEGFLLLMSLCGKIIFITKDVISHIGIKQMDLIGRSLFDFIHPSDHKEIKEILTSIIGSEDQQKCEVFFRIKGAVKNMLTPWQVTLFPCLLDPKGDSLHWKQKVIIYSRIQLSASPVQIITCARSH</sequence>
<evidence type="ECO:0000256" key="3">
    <source>
        <dbReference type="ARBA" id="ARBA00023163"/>
    </source>
</evidence>
<comment type="subcellular location">
    <subcellularLocation>
        <location evidence="1">Nucleus</location>
    </subcellularLocation>
</comment>
<dbReference type="Proteomes" id="UP000327468">
    <property type="component" value="Chromosome 15"/>
</dbReference>
<dbReference type="InterPro" id="IPR035965">
    <property type="entry name" value="PAS-like_dom_sf"/>
</dbReference>
<evidence type="ECO:0000256" key="2">
    <source>
        <dbReference type="ARBA" id="ARBA00023015"/>
    </source>
</evidence>
<dbReference type="InterPro" id="IPR000014">
    <property type="entry name" value="PAS"/>
</dbReference>
<dbReference type="SMART" id="SM00353">
    <property type="entry name" value="HLH"/>
    <property type="match status" value="1"/>
</dbReference>
<dbReference type="GO" id="GO:0000977">
    <property type="term" value="F:RNA polymerase II transcription regulatory region sequence-specific DNA binding"/>
    <property type="evidence" value="ECO:0007669"/>
    <property type="project" value="TreeGrafter"/>
</dbReference>
<dbReference type="InterPro" id="IPR011598">
    <property type="entry name" value="bHLH_dom"/>
</dbReference>
<comment type="caution">
    <text evidence="7">The sequence shown here is derived from an EMBL/GenBank/DDBJ whole genome shotgun (WGS) entry which is preliminary data.</text>
</comment>
<reference evidence="7 8" key="1">
    <citation type="submission" date="2019-06" db="EMBL/GenBank/DDBJ databases">
        <title>A chromosome-scale genome assembly of the striped catfish, Pangasianodon hypophthalmus.</title>
        <authorList>
            <person name="Wen M."/>
            <person name="Zahm M."/>
            <person name="Roques C."/>
            <person name="Cabau C."/>
            <person name="Klopp C."/>
            <person name="Donnadieu C."/>
            <person name="Jouanno E."/>
            <person name="Avarre J.-C."/>
            <person name="Campet M."/>
            <person name="Ha T.T.T."/>
            <person name="Dugue R."/>
            <person name="Lampietro C."/>
            <person name="Louis A."/>
            <person name="Herpin A."/>
            <person name="Echchiki A."/>
            <person name="Berthelot C."/>
            <person name="Parey E."/>
            <person name="Roest-Crollius H."/>
            <person name="Braasch I."/>
            <person name="Postlethwait J."/>
            <person name="Bobe J."/>
            <person name="Montfort J."/>
            <person name="Bouchez O."/>
            <person name="Begum T."/>
            <person name="Schartl M."/>
            <person name="Guiguen Y."/>
        </authorList>
    </citation>
    <scope>NUCLEOTIDE SEQUENCE [LARGE SCALE GENOMIC DNA]</scope>
    <source>
        <strain evidence="7 8">Indonesia</strain>
        <tissue evidence="7">Blood</tissue>
    </source>
</reference>
<keyword evidence="4" id="KW-0539">Nucleus</keyword>
<evidence type="ECO:0000256" key="1">
    <source>
        <dbReference type="ARBA" id="ARBA00004123"/>
    </source>
</evidence>
<dbReference type="Pfam" id="PF23171">
    <property type="entry name" value="bHLH_HIF1A"/>
    <property type="match status" value="1"/>
</dbReference>
<evidence type="ECO:0000259" key="6">
    <source>
        <dbReference type="PROSITE" id="PS50888"/>
    </source>
</evidence>